<evidence type="ECO:0000256" key="2">
    <source>
        <dbReference type="ARBA" id="ARBA00022448"/>
    </source>
</evidence>
<name>A0A1N7ME55_9BACT</name>
<evidence type="ECO:0000313" key="6">
    <source>
        <dbReference type="Proteomes" id="UP000186026"/>
    </source>
</evidence>
<keyword evidence="4" id="KW-0811">Translocation</keyword>
<evidence type="ECO:0000313" key="5">
    <source>
        <dbReference type="EMBL" id="SIS84302.1"/>
    </source>
</evidence>
<evidence type="ECO:0000256" key="1">
    <source>
        <dbReference type="ARBA" id="ARBA00009990"/>
    </source>
</evidence>
<dbReference type="GO" id="GO:0051082">
    <property type="term" value="F:unfolded protein binding"/>
    <property type="evidence" value="ECO:0007669"/>
    <property type="project" value="InterPro"/>
</dbReference>
<keyword evidence="3" id="KW-0653">Protein transport</keyword>
<dbReference type="SUPFAM" id="SSF54611">
    <property type="entry name" value="SecB-like"/>
    <property type="match status" value="1"/>
</dbReference>
<reference evidence="6" key="1">
    <citation type="submission" date="2017-01" db="EMBL/GenBank/DDBJ databases">
        <authorList>
            <person name="Varghese N."/>
            <person name="Submissions S."/>
        </authorList>
    </citation>
    <scope>NUCLEOTIDE SEQUENCE [LARGE SCALE GENOMIC DNA]</scope>
    <source>
        <strain evidence="6">DSM 46698</strain>
    </source>
</reference>
<dbReference type="OrthoDB" id="983047at2"/>
<dbReference type="RefSeq" id="WP_076500474.1">
    <property type="nucleotide sequence ID" value="NZ_FTOP01000006.1"/>
</dbReference>
<keyword evidence="6" id="KW-1185">Reference proteome</keyword>
<protein>
    <submittedName>
        <fullName evidence="5">Preprotein translocase subunit SecB</fullName>
    </submittedName>
</protein>
<evidence type="ECO:0000256" key="3">
    <source>
        <dbReference type="ARBA" id="ARBA00022927"/>
    </source>
</evidence>
<dbReference type="EMBL" id="FTOP01000006">
    <property type="protein sequence ID" value="SIS84302.1"/>
    <property type="molecule type" value="Genomic_DNA"/>
</dbReference>
<dbReference type="AlphaFoldDB" id="A0A1N7ME55"/>
<dbReference type="InterPro" id="IPR003708">
    <property type="entry name" value="SecB"/>
</dbReference>
<comment type="similarity">
    <text evidence="1">Belongs to the SecB family.</text>
</comment>
<keyword evidence="2" id="KW-0813">Transport</keyword>
<dbReference type="InterPro" id="IPR035958">
    <property type="entry name" value="SecB-like_sf"/>
</dbReference>
<evidence type="ECO:0000256" key="4">
    <source>
        <dbReference type="ARBA" id="ARBA00023010"/>
    </source>
</evidence>
<organism evidence="5 6">
    <name type="scientific">Belliella pelovolcani</name>
    <dbReference type="NCBI Taxonomy" id="529505"/>
    <lineage>
        <taxon>Bacteria</taxon>
        <taxon>Pseudomonadati</taxon>
        <taxon>Bacteroidota</taxon>
        <taxon>Cytophagia</taxon>
        <taxon>Cytophagales</taxon>
        <taxon>Cyclobacteriaceae</taxon>
        <taxon>Belliella</taxon>
    </lineage>
</organism>
<dbReference type="Gene3D" id="3.10.420.10">
    <property type="entry name" value="SecB-like"/>
    <property type="match status" value="1"/>
</dbReference>
<accession>A0A1N7ME55</accession>
<dbReference type="GO" id="GO:0015031">
    <property type="term" value="P:protein transport"/>
    <property type="evidence" value="ECO:0007669"/>
    <property type="project" value="UniProtKB-KW"/>
</dbReference>
<dbReference type="STRING" id="529505.SAMN05421761_1064"/>
<proteinExistence type="inferred from homology"/>
<dbReference type="GO" id="GO:0051262">
    <property type="term" value="P:protein tetramerization"/>
    <property type="evidence" value="ECO:0007669"/>
    <property type="project" value="InterPro"/>
</dbReference>
<gene>
    <name evidence="5" type="ORF">SAMN05421761_1064</name>
</gene>
<dbReference type="Proteomes" id="UP000186026">
    <property type="component" value="Unassembled WGS sequence"/>
</dbReference>
<dbReference type="Pfam" id="PF02556">
    <property type="entry name" value="SecB"/>
    <property type="match status" value="1"/>
</dbReference>
<sequence>MKIQLLDWRIEHLNYDIILEEGRKDNVFDLSTWHSFPEDSESIFLVGFKIKVNDLNFDLNVECTFRFEVDNKITDEFKLSHFPKVNAPAIAFPFLRAFISNFTLQAGMNPVILPSINFTEINNSAK</sequence>